<reference evidence="1" key="1">
    <citation type="submission" date="2020-03" db="EMBL/GenBank/DDBJ databases">
        <authorList>
            <person name="Weist P."/>
        </authorList>
    </citation>
    <scope>NUCLEOTIDE SEQUENCE</scope>
</reference>
<evidence type="ECO:0000313" key="1">
    <source>
        <dbReference type="EMBL" id="CAB1419349.1"/>
    </source>
</evidence>
<dbReference type="AlphaFoldDB" id="A0A9N7TV31"/>
<evidence type="ECO:0000313" key="2">
    <source>
        <dbReference type="Proteomes" id="UP001153269"/>
    </source>
</evidence>
<organism evidence="1 2">
    <name type="scientific">Pleuronectes platessa</name>
    <name type="common">European plaice</name>
    <dbReference type="NCBI Taxonomy" id="8262"/>
    <lineage>
        <taxon>Eukaryota</taxon>
        <taxon>Metazoa</taxon>
        <taxon>Chordata</taxon>
        <taxon>Craniata</taxon>
        <taxon>Vertebrata</taxon>
        <taxon>Euteleostomi</taxon>
        <taxon>Actinopterygii</taxon>
        <taxon>Neopterygii</taxon>
        <taxon>Teleostei</taxon>
        <taxon>Neoteleostei</taxon>
        <taxon>Acanthomorphata</taxon>
        <taxon>Carangaria</taxon>
        <taxon>Pleuronectiformes</taxon>
        <taxon>Pleuronectoidei</taxon>
        <taxon>Pleuronectidae</taxon>
        <taxon>Pleuronectes</taxon>
    </lineage>
</organism>
<accession>A0A9N7TV31</accession>
<proteinExistence type="predicted"/>
<dbReference type="Proteomes" id="UP001153269">
    <property type="component" value="Unassembled WGS sequence"/>
</dbReference>
<comment type="caution">
    <text evidence="1">The sequence shown here is derived from an EMBL/GenBank/DDBJ whole genome shotgun (WGS) entry which is preliminary data.</text>
</comment>
<sequence>MTGSWSRTCGLDRAAGLVECVGALWLSPAMEIWNHPPHPPTFSLRAGLRSVSSLPVARSQVLNPASPPPPAPQDLFYPIHVPRPFNLALCVSVLTRTICLGGARDTCTCWTPASASYLRSAAAHSYKHL</sequence>
<name>A0A9N7TV31_PLEPL</name>
<dbReference type="EMBL" id="CADEAL010000382">
    <property type="protein sequence ID" value="CAB1419349.1"/>
    <property type="molecule type" value="Genomic_DNA"/>
</dbReference>
<gene>
    <name evidence="1" type="ORF">PLEPLA_LOCUS7180</name>
</gene>
<keyword evidence="2" id="KW-1185">Reference proteome</keyword>
<protein>
    <submittedName>
        <fullName evidence="1">Uncharacterized protein</fullName>
    </submittedName>
</protein>